<keyword evidence="2" id="KW-1185">Reference proteome</keyword>
<organism evidence="1 2">
    <name type="scientific">Brassica cretica</name>
    <name type="common">Mustard</name>
    <dbReference type="NCBI Taxonomy" id="69181"/>
    <lineage>
        <taxon>Eukaryota</taxon>
        <taxon>Viridiplantae</taxon>
        <taxon>Streptophyta</taxon>
        <taxon>Embryophyta</taxon>
        <taxon>Tracheophyta</taxon>
        <taxon>Spermatophyta</taxon>
        <taxon>Magnoliopsida</taxon>
        <taxon>eudicotyledons</taxon>
        <taxon>Gunneridae</taxon>
        <taxon>Pentapetalae</taxon>
        <taxon>rosids</taxon>
        <taxon>malvids</taxon>
        <taxon>Brassicales</taxon>
        <taxon>Brassicaceae</taxon>
        <taxon>Brassiceae</taxon>
        <taxon>Brassica</taxon>
    </lineage>
</organism>
<dbReference type="EMBL" id="QGKV02002055">
    <property type="protein sequence ID" value="KAF3498068.1"/>
    <property type="molecule type" value="Genomic_DNA"/>
</dbReference>
<gene>
    <name evidence="1" type="ORF">DY000_02055121</name>
</gene>
<evidence type="ECO:0000313" key="1">
    <source>
        <dbReference type="EMBL" id="KAF3498068.1"/>
    </source>
</evidence>
<reference evidence="1 2" key="1">
    <citation type="journal article" date="2020" name="BMC Genomics">
        <title>Intraspecific diversification of the crop wild relative Brassica cretica Lam. using demographic model selection.</title>
        <authorList>
            <person name="Kioukis A."/>
            <person name="Michalopoulou V.A."/>
            <person name="Briers L."/>
            <person name="Pirintsos S."/>
            <person name="Studholme D.J."/>
            <person name="Pavlidis P."/>
            <person name="Sarris P.F."/>
        </authorList>
    </citation>
    <scope>NUCLEOTIDE SEQUENCE [LARGE SCALE GENOMIC DNA]</scope>
    <source>
        <strain evidence="2">cv. PFS-1207/04</strain>
    </source>
</reference>
<protein>
    <submittedName>
        <fullName evidence="1">Uncharacterized protein</fullName>
    </submittedName>
</protein>
<accession>A0ABQ7AKA8</accession>
<proteinExistence type="predicted"/>
<evidence type="ECO:0000313" key="2">
    <source>
        <dbReference type="Proteomes" id="UP000266723"/>
    </source>
</evidence>
<dbReference type="Proteomes" id="UP000266723">
    <property type="component" value="Unassembled WGS sequence"/>
</dbReference>
<comment type="caution">
    <text evidence="1">The sequence shown here is derived from an EMBL/GenBank/DDBJ whole genome shotgun (WGS) entry which is preliminary data.</text>
</comment>
<sequence length="58" mass="6632">MLYIDNVDDETEDAEDDLDENFHGDDMPASHCNVDDFDYFMESLDVIKAKTTAVTRAQ</sequence>
<name>A0ABQ7AKA8_BRACR</name>